<evidence type="ECO:0000313" key="3">
    <source>
        <dbReference type="Proteomes" id="UP000326170"/>
    </source>
</evidence>
<dbReference type="OrthoDB" id="203861at2157"/>
<evidence type="ECO:0000313" key="2">
    <source>
        <dbReference type="EMBL" id="QFU83395.1"/>
    </source>
</evidence>
<protein>
    <submittedName>
        <fullName evidence="2">Uncharacterized protein</fullName>
    </submittedName>
</protein>
<accession>A0A5P9P5F6</accession>
<dbReference type="EMBL" id="CP045488">
    <property type="protein sequence ID" value="QFU83395.1"/>
    <property type="molecule type" value="Genomic_DNA"/>
</dbReference>
<reference evidence="2 3" key="1">
    <citation type="journal article" date="2007" name="Int. J. Syst. Evol. Microbiol.">
        <title>Natronorubrum sulfidifaciens sp. nov., an extremely haloalkaliphilic archaeon isolated from Aiding salt lake in Xin-Jiang, China.</title>
        <authorList>
            <person name="Cui H.L."/>
            <person name="Tohty D."/>
            <person name="Liu H.C."/>
            <person name="Liu S.J."/>
            <person name="Oren A."/>
            <person name="Zhou P.J."/>
        </authorList>
    </citation>
    <scope>NUCLEOTIDE SEQUENCE [LARGE SCALE GENOMIC DNA]</scope>
    <source>
        <strain evidence="2 3">7-3</strain>
    </source>
</reference>
<sequence>MATFEQRTTTTIATTASTGTAARTASLSSTTATNAGRPSAVRSGSTVGHPATANAERPSAVRSGDLMHTSDVTVADAKKPKFTRSSDGADDPTVSNAVLVPGDFRGVTVVVVDESGERLTDLEQLLVLNPFPSSTEINDEGVGQLPMLSTTYTEFRGLAPRDDNVGYMWFEGIKNVVGSQDDEAVIVLDPTEIQGMYAANGVDMGGPLR</sequence>
<feature type="region of interest" description="Disordered" evidence="1">
    <location>
        <begin position="1"/>
        <end position="67"/>
    </location>
</feature>
<keyword evidence="3" id="KW-1185">Reference proteome</keyword>
<dbReference type="Proteomes" id="UP000326170">
    <property type="component" value="Chromosome"/>
</dbReference>
<dbReference type="KEGG" id="nas:GCU68_13015"/>
<proteinExistence type="predicted"/>
<evidence type="ECO:0000256" key="1">
    <source>
        <dbReference type="SAM" id="MobiDB-lite"/>
    </source>
</evidence>
<name>A0A5P9P5F6_9EURY</name>
<feature type="compositionally biased region" description="Low complexity" evidence="1">
    <location>
        <begin position="8"/>
        <end position="35"/>
    </location>
</feature>
<organism evidence="2 3">
    <name type="scientific">Natronorubrum aibiense</name>
    <dbReference type="NCBI Taxonomy" id="348826"/>
    <lineage>
        <taxon>Archaea</taxon>
        <taxon>Methanobacteriati</taxon>
        <taxon>Methanobacteriota</taxon>
        <taxon>Stenosarchaea group</taxon>
        <taxon>Halobacteria</taxon>
        <taxon>Halobacteriales</taxon>
        <taxon>Natrialbaceae</taxon>
        <taxon>Natronorubrum</taxon>
    </lineage>
</organism>
<gene>
    <name evidence="2" type="ORF">GCU68_13015</name>
</gene>
<dbReference type="AlphaFoldDB" id="A0A5P9P5F6"/>